<name>A0A5D2NVL4_GOSTO</name>
<proteinExistence type="inferred from homology"/>
<sequence length="431" mass="48655">MEQDRSSQSRPPHVLVFPFPLQGHINSMIKLVELLAIAGFKLTFLDSHHNHERLVKFNNIAAHFERYPGFQFKTITDGLPLDHPRSGNWFLDMFEVMELKMKESSKEVLVNSSPPVDCIIGDGTSAFALDVAKELGIPIIFFCTSSPCCFWVYHSIPDIIQAGELPINGSEDMDRLITTVPGMETYLRYSIIKLVVKQTRKSLQADALILNTAEELDGPILSQIRTKCPLVYVQPNRSVIYVSFCSITSTSREQLVKLWYGLLNSKTKFLIIVRPNSVIGKDGEGEDVVMELMEKSKDRGYIVNWAPQEEVLSHPAIGGFFTHNGWNSTLESVVAGVPMICWPQFADQHVNSRVVSEVWEIGMDMKDVCDSKIVEKMVNDVMVDRKEEFAKSAYEMAKVTNQCVNVGGSSYSNLDRLIEDIRIMSLKTHKK</sequence>
<organism evidence="4 5">
    <name type="scientific">Gossypium tomentosum</name>
    <name type="common">Hawaiian cotton</name>
    <name type="synonym">Gossypium sandvicense</name>
    <dbReference type="NCBI Taxonomy" id="34277"/>
    <lineage>
        <taxon>Eukaryota</taxon>
        <taxon>Viridiplantae</taxon>
        <taxon>Streptophyta</taxon>
        <taxon>Embryophyta</taxon>
        <taxon>Tracheophyta</taxon>
        <taxon>Spermatophyta</taxon>
        <taxon>Magnoliopsida</taxon>
        <taxon>eudicotyledons</taxon>
        <taxon>Gunneridae</taxon>
        <taxon>Pentapetalae</taxon>
        <taxon>rosids</taxon>
        <taxon>malvids</taxon>
        <taxon>Malvales</taxon>
        <taxon>Malvaceae</taxon>
        <taxon>Malvoideae</taxon>
        <taxon>Gossypium</taxon>
    </lineage>
</organism>
<keyword evidence="3" id="KW-0808">Transferase</keyword>
<evidence type="ECO:0000313" key="5">
    <source>
        <dbReference type="Proteomes" id="UP000322667"/>
    </source>
</evidence>
<reference evidence="4 5" key="1">
    <citation type="submission" date="2019-07" db="EMBL/GenBank/DDBJ databases">
        <title>WGS assembly of Gossypium tomentosum.</title>
        <authorList>
            <person name="Chen Z.J."/>
            <person name="Sreedasyam A."/>
            <person name="Ando A."/>
            <person name="Song Q."/>
            <person name="De L."/>
            <person name="Hulse-Kemp A."/>
            <person name="Ding M."/>
            <person name="Ye W."/>
            <person name="Kirkbride R."/>
            <person name="Jenkins J."/>
            <person name="Plott C."/>
            <person name="Lovell J."/>
            <person name="Lin Y.-M."/>
            <person name="Vaughn R."/>
            <person name="Liu B."/>
            <person name="Li W."/>
            <person name="Simpson S."/>
            <person name="Scheffler B."/>
            <person name="Saski C."/>
            <person name="Grover C."/>
            <person name="Hu G."/>
            <person name="Conover J."/>
            <person name="Carlson J."/>
            <person name="Shu S."/>
            <person name="Boston L."/>
            <person name="Williams M."/>
            <person name="Peterson D."/>
            <person name="Mcgee K."/>
            <person name="Jones D."/>
            <person name="Wendel J."/>
            <person name="Stelly D."/>
            <person name="Grimwood J."/>
            <person name="Schmutz J."/>
        </authorList>
    </citation>
    <scope>NUCLEOTIDE SEQUENCE [LARGE SCALE GENOMIC DNA]</scope>
    <source>
        <strain evidence="4">7179.01</strain>
    </source>
</reference>
<dbReference type="EMBL" id="CM017619">
    <property type="protein sequence ID" value="TYI08118.1"/>
    <property type="molecule type" value="Genomic_DNA"/>
</dbReference>
<dbReference type="SUPFAM" id="SSF53756">
    <property type="entry name" value="UDP-Glycosyltransferase/glycogen phosphorylase"/>
    <property type="match status" value="1"/>
</dbReference>
<protein>
    <recommendedName>
        <fullName evidence="6">Glycosyltransferase</fullName>
    </recommendedName>
</protein>
<dbReference type="InterPro" id="IPR002213">
    <property type="entry name" value="UDP_glucos_trans"/>
</dbReference>
<dbReference type="Pfam" id="PF00201">
    <property type="entry name" value="UDPGT"/>
    <property type="match status" value="1"/>
</dbReference>
<evidence type="ECO:0000256" key="3">
    <source>
        <dbReference type="ARBA" id="ARBA00022679"/>
    </source>
</evidence>
<evidence type="ECO:0000313" key="4">
    <source>
        <dbReference type="EMBL" id="TYI08118.1"/>
    </source>
</evidence>
<evidence type="ECO:0000256" key="2">
    <source>
        <dbReference type="ARBA" id="ARBA00022676"/>
    </source>
</evidence>
<evidence type="ECO:0000256" key="1">
    <source>
        <dbReference type="ARBA" id="ARBA00009995"/>
    </source>
</evidence>
<dbReference type="AlphaFoldDB" id="A0A5D2NVL4"/>
<accession>A0A5D2NVL4</accession>
<dbReference type="GO" id="GO:0080043">
    <property type="term" value="F:quercetin 3-O-glucosyltransferase activity"/>
    <property type="evidence" value="ECO:0007669"/>
    <property type="project" value="TreeGrafter"/>
</dbReference>
<keyword evidence="5" id="KW-1185">Reference proteome</keyword>
<dbReference type="GO" id="GO:0080044">
    <property type="term" value="F:quercetin 7-O-glucosyltransferase activity"/>
    <property type="evidence" value="ECO:0007669"/>
    <property type="project" value="TreeGrafter"/>
</dbReference>
<dbReference type="CDD" id="cd03784">
    <property type="entry name" value="GT1_Gtf-like"/>
    <property type="match status" value="1"/>
</dbReference>
<evidence type="ECO:0008006" key="6">
    <source>
        <dbReference type="Google" id="ProtNLM"/>
    </source>
</evidence>
<dbReference type="PANTHER" id="PTHR11926">
    <property type="entry name" value="GLUCOSYL/GLUCURONOSYL TRANSFERASES"/>
    <property type="match status" value="1"/>
</dbReference>
<dbReference type="Gene3D" id="3.40.50.2000">
    <property type="entry name" value="Glycogen Phosphorylase B"/>
    <property type="match status" value="3"/>
</dbReference>
<dbReference type="Proteomes" id="UP000322667">
    <property type="component" value="Chromosome A10"/>
</dbReference>
<dbReference type="PANTHER" id="PTHR11926:SF1392">
    <property type="entry name" value="GLYCOSYLTRANSFERASE"/>
    <property type="match status" value="1"/>
</dbReference>
<gene>
    <name evidence="4" type="ORF">ES332_A10G275400v1</name>
</gene>
<keyword evidence="2" id="KW-0328">Glycosyltransferase</keyword>
<comment type="similarity">
    <text evidence="1">Belongs to the UDP-glycosyltransferase family.</text>
</comment>